<protein>
    <submittedName>
        <fullName evidence="1">Uncharacterized protein</fullName>
    </submittedName>
</protein>
<proteinExistence type="predicted"/>
<accession>A0A8J7BWN8</accession>
<evidence type="ECO:0000313" key="2">
    <source>
        <dbReference type="Proteomes" id="UP000629098"/>
    </source>
</evidence>
<organism evidence="1 2">
    <name type="scientific">Iningainema tapete BLCC-T55</name>
    <dbReference type="NCBI Taxonomy" id="2748662"/>
    <lineage>
        <taxon>Bacteria</taxon>
        <taxon>Bacillati</taxon>
        <taxon>Cyanobacteriota</taxon>
        <taxon>Cyanophyceae</taxon>
        <taxon>Nostocales</taxon>
        <taxon>Scytonemataceae</taxon>
        <taxon>Iningainema tapete</taxon>
    </lineage>
</organism>
<dbReference type="Proteomes" id="UP000629098">
    <property type="component" value="Unassembled WGS sequence"/>
</dbReference>
<dbReference type="RefSeq" id="WP_190826463.1">
    <property type="nucleotide sequence ID" value="NZ_CAWPPI010000036.1"/>
</dbReference>
<evidence type="ECO:0000313" key="1">
    <source>
        <dbReference type="EMBL" id="MBD2772172.1"/>
    </source>
</evidence>
<keyword evidence="2" id="KW-1185">Reference proteome</keyword>
<name>A0A8J7BWN8_9CYAN</name>
<dbReference type="EMBL" id="JACXAE010000036">
    <property type="protein sequence ID" value="MBD2772172.1"/>
    <property type="molecule type" value="Genomic_DNA"/>
</dbReference>
<sequence>MFNFTNFLLISYTAWKGFLKSGRGVVVCNINNTVDLPDTTFTTITGNKISPDEILNIGFVTKARLPEHLSEWIVPPKEATLILQAVDTYNPRKDIILLIKFNSYFEVNVLQNLVISPPECYECVYRRWKEFMPNLS</sequence>
<dbReference type="AlphaFoldDB" id="A0A8J7BWN8"/>
<comment type="caution">
    <text evidence="1">The sequence shown here is derived from an EMBL/GenBank/DDBJ whole genome shotgun (WGS) entry which is preliminary data.</text>
</comment>
<gene>
    <name evidence="1" type="ORF">ICL16_08780</name>
</gene>
<reference evidence="1" key="1">
    <citation type="submission" date="2020-09" db="EMBL/GenBank/DDBJ databases">
        <title>Iningainema tapete sp. nov. (Scytonemataceae, Cyanobacteria) from greenhouses in central Florida (USA) produces two types of nodularin with biosynthetic potential for microcystin-LR and anabaenopeptins.</title>
        <authorList>
            <person name="Berthold D.E."/>
            <person name="Lefler F.W."/>
            <person name="Huang I.-S."/>
            <person name="Abdulla H."/>
            <person name="Zimba P.V."/>
            <person name="Laughinghouse H.D. IV."/>
        </authorList>
    </citation>
    <scope>NUCLEOTIDE SEQUENCE</scope>
    <source>
        <strain evidence="1">BLCCT55</strain>
    </source>
</reference>